<comment type="caution">
    <text evidence="2">The sequence shown here is derived from an EMBL/GenBank/DDBJ whole genome shotgun (WGS) entry which is preliminary data.</text>
</comment>
<evidence type="ECO:0000313" key="3">
    <source>
        <dbReference type="Proteomes" id="UP000811545"/>
    </source>
</evidence>
<feature type="compositionally biased region" description="Basic and acidic residues" evidence="1">
    <location>
        <begin position="86"/>
        <end position="111"/>
    </location>
</feature>
<gene>
    <name evidence="2" type="ORF">DDT42_01927</name>
</gene>
<dbReference type="AlphaFoldDB" id="A0A9E2BI72"/>
<evidence type="ECO:0000256" key="1">
    <source>
        <dbReference type="SAM" id="MobiDB-lite"/>
    </source>
</evidence>
<dbReference type="Proteomes" id="UP000811545">
    <property type="component" value="Unassembled WGS sequence"/>
</dbReference>
<feature type="region of interest" description="Disordered" evidence="1">
    <location>
        <begin position="86"/>
        <end position="121"/>
    </location>
</feature>
<organism evidence="2 3">
    <name type="scientific">Psychracetigena formicireducens</name>
    <dbReference type="NCBI Taxonomy" id="2986056"/>
    <lineage>
        <taxon>Bacteria</taxon>
        <taxon>Bacillati</taxon>
        <taxon>Candidatus Lithacetigenota</taxon>
        <taxon>Candidatus Psychracetigena</taxon>
    </lineage>
</organism>
<name>A0A9E2BI72_PSYF1</name>
<reference evidence="2 3" key="1">
    <citation type="journal article" date="2021" name="bioRxiv">
        <title>Unique metabolic strategies in Hadean analogues reveal hints for primordial physiology.</title>
        <authorList>
            <person name="Nobu M.K."/>
            <person name="Nakai R."/>
            <person name="Tamazawa S."/>
            <person name="Mori H."/>
            <person name="Toyoda A."/>
            <person name="Ijiri A."/>
            <person name="Suzuki S."/>
            <person name="Kurokawa K."/>
            <person name="Kamagata Y."/>
            <person name="Tamaki H."/>
        </authorList>
    </citation>
    <scope>NUCLEOTIDE SEQUENCE [LARGE SCALE GENOMIC DNA]</scope>
    <source>
        <strain evidence="2">BS525</strain>
    </source>
</reference>
<accession>A0A9E2BI72</accession>
<proteinExistence type="predicted"/>
<protein>
    <submittedName>
        <fullName evidence="2">Uncharacterized protein</fullName>
    </submittedName>
</protein>
<dbReference type="EMBL" id="QLTW01000286">
    <property type="protein sequence ID" value="MBT9146048.1"/>
    <property type="molecule type" value="Genomic_DNA"/>
</dbReference>
<sequence length="140" mass="16421">MNFESVNFTNIDDEDFSCEYDNEIITVKAGETKAYPEYITVHLCKHLADKILTKQRVQNYKDPILVEPLIQKMKGEVVLRAEPEQIESEKIETEPEIKEPEFEELKEKTEQSELTEGEQEALEKYRAKVENLRKAREAKE</sequence>
<evidence type="ECO:0000313" key="2">
    <source>
        <dbReference type="EMBL" id="MBT9146048.1"/>
    </source>
</evidence>